<keyword evidence="6" id="KW-1185">Reference proteome</keyword>
<name>A0A2K9P4J7_9FIRM</name>
<proteinExistence type="predicted"/>
<dbReference type="GO" id="GO:0016810">
    <property type="term" value="F:hydrolase activity, acting on carbon-nitrogen (but not peptide) bonds"/>
    <property type="evidence" value="ECO:0007669"/>
    <property type="project" value="InterPro"/>
</dbReference>
<evidence type="ECO:0000313" key="5">
    <source>
        <dbReference type="EMBL" id="AUO19558.1"/>
    </source>
</evidence>
<gene>
    <name evidence="5" type="ORF">B9O19_01397</name>
</gene>
<keyword evidence="3" id="KW-0472">Membrane</keyword>
<keyword evidence="3" id="KW-0812">Transmembrane</keyword>
<dbReference type="EMBL" id="CP020991">
    <property type="protein sequence ID" value="AUO19558.1"/>
    <property type="molecule type" value="Genomic_DNA"/>
</dbReference>
<dbReference type="InterPro" id="IPR051398">
    <property type="entry name" value="Polysacch_Deacetylase"/>
</dbReference>
<evidence type="ECO:0000256" key="1">
    <source>
        <dbReference type="ARBA" id="ARBA00004613"/>
    </source>
</evidence>
<dbReference type="InterPro" id="IPR002509">
    <property type="entry name" value="NODB_dom"/>
</dbReference>
<dbReference type="PROSITE" id="PS51677">
    <property type="entry name" value="NODB"/>
    <property type="match status" value="1"/>
</dbReference>
<dbReference type="KEGG" id="mpec:B9O19_01397"/>
<dbReference type="CDD" id="cd10918">
    <property type="entry name" value="CE4_NodB_like_5s_6s"/>
    <property type="match status" value="1"/>
</dbReference>
<protein>
    <submittedName>
        <fullName evidence="5">Carbohydrate esterase family 4</fullName>
    </submittedName>
</protein>
<evidence type="ECO:0000259" key="4">
    <source>
        <dbReference type="PROSITE" id="PS51677"/>
    </source>
</evidence>
<feature type="transmembrane region" description="Helical" evidence="3">
    <location>
        <begin position="20"/>
        <end position="37"/>
    </location>
</feature>
<organism evidence="5 6">
    <name type="scientific">Monoglobus pectinilyticus</name>
    <dbReference type="NCBI Taxonomy" id="1981510"/>
    <lineage>
        <taxon>Bacteria</taxon>
        <taxon>Bacillati</taxon>
        <taxon>Bacillota</taxon>
        <taxon>Clostridia</taxon>
        <taxon>Monoglobales</taxon>
        <taxon>Monoglobaceae</taxon>
        <taxon>Monoglobus</taxon>
    </lineage>
</organism>
<dbReference type="Proteomes" id="UP000235589">
    <property type="component" value="Chromosome"/>
</dbReference>
<dbReference type="InterPro" id="IPR011330">
    <property type="entry name" value="Glyco_hydro/deAcase_b/a-brl"/>
</dbReference>
<evidence type="ECO:0000313" key="6">
    <source>
        <dbReference type="Proteomes" id="UP000235589"/>
    </source>
</evidence>
<dbReference type="GO" id="GO:0005576">
    <property type="term" value="C:extracellular region"/>
    <property type="evidence" value="ECO:0007669"/>
    <property type="project" value="UniProtKB-SubCell"/>
</dbReference>
<dbReference type="PANTHER" id="PTHR34216">
    <property type="match status" value="1"/>
</dbReference>
<dbReference type="GO" id="GO:0005975">
    <property type="term" value="P:carbohydrate metabolic process"/>
    <property type="evidence" value="ECO:0007669"/>
    <property type="project" value="InterPro"/>
</dbReference>
<dbReference type="PANTHER" id="PTHR34216:SF3">
    <property type="entry name" value="POLY-BETA-1,6-N-ACETYL-D-GLUCOSAMINE N-DEACETYLASE"/>
    <property type="match status" value="1"/>
</dbReference>
<dbReference type="Pfam" id="PF01522">
    <property type="entry name" value="Polysacc_deac_1"/>
    <property type="match status" value="1"/>
</dbReference>
<keyword evidence="2" id="KW-0732">Signal</keyword>
<sequence>MVVMNRVRSRINRRRRNTIIIIVIIAVLAAFLVPYWTEPGIPVFMYHCVADEPRGGDENLYCRPAQIEEQFKYLSDNGYTTLFADEYEQAYSTYKPVILTFDDGYEDNYIELFPLLKKYHMKATIFVVSSYVGTKGYLSEGQLKEMVGSGLVSIQSHTAHHVDLSNEDKSHMDQEFRESCAALAKITGKNVTTISYPGGYFNDKVLNEVQRYFTYAYAIDTNEYSKDNHYEISRGGVYRNTTLESFSMALRTYSQRRLIREMFKLKHKIFG</sequence>
<accession>A0A2K9P4J7</accession>
<dbReference type="Gene3D" id="3.20.20.370">
    <property type="entry name" value="Glycoside hydrolase/deacetylase"/>
    <property type="match status" value="1"/>
</dbReference>
<keyword evidence="3" id="KW-1133">Transmembrane helix</keyword>
<dbReference type="SUPFAM" id="SSF88713">
    <property type="entry name" value="Glycoside hydrolase/deacetylase"/>
    <property type="match status" value="1"/>
</dbReference>
<evidence type="ECO:0000256" key="3">
    <source>
        <dbReference type="SAM" id="Phobius"/>
    </source>
</evidence>
<evidence type="ECO:0000256" key="2">
    <source>
        <dbReference type="ARBA" id="ARBA00022729"/>
    </source>
</evidence>
<comment type="subcellular location">
    <subcellularLocation>
        <location evidence="1">Secreted</location>
    </subcellularLocation>
</comment>
<reference evidence="5 6" key="1">
    <citation type="submission" date="2017-04" db="EMBL/GenBank/DDBJ databases">
        <title>Monoglobus pectinilyticus 14 draft genome.</title>
        <authorList>
            <person name="Kim C."/>
            <person name="Rosendale D.I."/>
            <person name="Kelly W.J."/>
            <person name="Tannock G.W."/>
            <person name="Patchett M.L."/>
            <person name="Jordens J.Z."/>
        </authorList>
    </citation>
    <scope>NUCLEOTIDE SEQUENCE [LARGE SCALE GENOMIC DNA]</scope>
    <source>
        <strain evidence="5 6">14</strain>
    </source>
</reference>
<feature type="domain" description="NodB homology" evidence="4">
    <location>
        <begin position="95"/>
        <end position="271"/>
    </location>
</feature>
<dbReference type="AlphaFoldDB" id="A0A2K9P4J7"/>